<dbReference type="Proteomes" id="UP001221757">
    <property type="component" value="Unassembled WGS sequence"/>
</dbReference>
<organism evidence="1 2">
    <name type="scientific">Mycena rosella</name>
    <name type="common">Pink bonnet</name>
    <name type="synonym">Agaricus rosellus</name>
    <dbReference type="NCBI Taxonomy" id="1033263"/>
    <lineage>
        <taxon>Eukaryota</taxon>
        <taxon>Fungi</taxon>
        <taxon>Dikarya</taxon>
        <taxon>Basidiomycota</taxon>
        <taxon>Agaricomycotina</taxon>
        <taxon>Agaricomycetes</taxon>
        <taxon>Agaricomycetidae</taxon>
        <taxon>Agaricales</taxon>
        <taxon>Marasmiineae</taxon>
        <taxon>Mycenaceae</taxon>
        <taxon>Mycena</taxon>
    </lineage>
</organism>
<dbReference type="EMBL" id="JARKIE010000116">
    <property type="protein sequence ID" value="KAJ7681575.1"/>
    <property type="molecule type" value="Genomic_DNA"/>
</dbReference>
<reference evidence="1" key="1">
    <citation type="submission" date="2023-03" db="EMBL/GenBank/DDBJ databases">
        <title>Massive genome expansion in bonnet fungi (Mycena s.s.) driven by repeated elements and novel gene families across ecological guilds.</title>
        <authorList>
            <consortium name="Lawrence Berkeley National Laboratory"/>
            <person name="Harder C.B."/>
            <person name="Miyauchi S."/>
            <person name="Viragh M."/>
            <person name="Kuo A."/>
            <person name="Thoen E."/>
            <person name="Andreopoulos B."/>
            <person name="Lu D."/>
            <person name="Skrede I."/>
            <person name="Drula E."/>
            <person name="Henrissat B."/>
            <person name="Morin E."/>
            <person name="Kohler A."/>
            <person name="Barry K."/>
            <person name="LaButti K."/>
            <person name="Morin E."/>
            <person name="Salamov A."/>
            <person name="Lipzen A."/>
            <person name="Mereny Z."/>
            <person name="Hegedus B."/>
            <person name="Baldrian P."/>
            <person name="Stursova M."/>
            <person name="Weitz H."/>
            <person name="Taylor A."/>
            <person name="Grigoriev I.V."/>
            <person name="Nagy L.G."/>
            <person name="Martin F."/>
            <person name="Kauserud H."/>
        </authorList>
    </citation>
    <scope>NUCLEOTIDE SEQUENCE</scope>
    <source>
        <strain evidence="1">CBHHK067</strain>
    </source>
</reference>
<sequence>MAEVIIEDELFISAKCPKTLRSKDKCAWNRGEPGNLVCRESCTSTVLALTLGEVKVRAEIGVQLAMGAIDEIADTVFAEFVGAPMYYGPDLQRLSFEKRRTRVSPLNLSAPTRKSKSTRVAGVITNLKKHKTVALERRLWICQRTMQTGVESNGSGHPLVEPMWCRGEMGGGIEETRATCHTSRKAIIWSQANTATNSSCAHLHHRSRTCGAWQAVGIPNAT</sequence>
<evidence type="ECO:0000313" key="1">
    <source>
        <dbReference type="EMBL" id="KAJ7681575.1"/>
    </source>
</evidence>
<evidence type="ECO:0000313" key="2">
    <source>
        <dbReference type="Proteomes" id="UP001221757"/>
    </source>
</evidence>
<protein>
    <submittedName>
        <fullName evidence="1">Uncharacterized protein</fullName>
    </submittedName>
</protein>
<dbReference type="AlphaFoldDB" id="A0AAD7D759"/>
<proteinExistence type="predicted"/>
<comment type="caution">
    <text evidence="1">The sequence shown here is derived from an EMBL/GenBank/DDBJ whole genome shotgun (WGS) entry which is preliminary data.</text>
</comment>
<accession>A0AAD7D759</accession>
<gene>
    <name evidence="1" type="ORF">B0H17DRAFT_1230282</name>
</gene>
<keyword evidence="2" id="KW-1185">Reference proteome</keyword>
<name>A0AAD7D759_MYCRO</name>